<reference evidence="1" key="1">
    <citation type="submission" date="2020-04" db="EMBL/GenBank/DDBJ databases">
        <authorList>
            <person name="Chiriac C."/>
            <person name="Salcher M."/>
            <person name="Ghai R."/>
            <person name="Kavagutti S V."/>
        </authorList>
    </citation>
    <scope>NUCLEOTIDE SEQUENCE</scope>
</reference>
<sequence length="280" mass="28894">MSTSTTTTLNDLLPSIVAEALFVANERSIMRGLVRNYTLAQGQGKTVTVPTYPKLTAAALTEGDALTATAVSTGSAVLTVSEVGLMTSISDMAMIASASNVVSDIGRLFGEAIARKMDADLCANFANFSTVVGSNATAASAAKLFEAIAKLRAQGYDTTGDCAIVLHPEVAYDLKSSITSTFAAPASMIGNSALENGYIGLLGGVPVYETSNIVSTTGDSIGGLFHRDALGLAMMQDIKIETQRQAALRGWDIVGSAIYGQGELQDLAGVALSFDSSIVS</sequence>
<accession>A0A6J5N349</accession>
<dbReference type="EMBL" id="LR796604">
    <property type="protein sequence ID" value="CAB4153494.1"/>
    <property type="molecule type" value="Genomic_DNA"/>
</dbReference>
<organism evidence="1">
    <name type="scientific">uncultured Caudovirales phage</name>
    <dbReference type="NCBI Taxonomy" id="2100421"/>
    <lineage>
        <taxon>Viruses</taxon>
        <taxon>Duplodnaviria</taxon>
        <taxon>Heunggongvirae</taxon>
        <taxon>Uroviricota</taxon>
        <taxon>Caudoviricetes</taxon>
        <taxon>Peduoviridae</taxon>
        <taxon>Maltschvirus</taxon>
        <taxon>Maltschvirus maltsch</taxon>
    </lineage>
</organism>
<proteinExistence type="predicted"/>
<protein>
    <submittedName>
        <fullName evidence="1">Phage capsid</fullName>
    </submittedName>
</protein>
<dbReference type="SUPFAM" id="SSF56563">
    <property type="entry name" value="Major capsid protein gp5"/>
    <property type="match status" value="1"/>
</dbReference>
<evidence type="ECO:0000313" key="1">
    <source>
        <dbReference type="EMBL" id="CAB4153494.1"/>
    </source>
</evidence>
<gene>
    <name evidence="1" type="ORF">UFOVP641_2</name>
</gene>
<name>A0A6J5N349_9CAUD</name>
<dbReference type="Pfam" id="PF25209">
    <property type="entry name" value="Phage_capsid_4"/>
    <property type="match status" value="1"/>
</dbReference>